<dbReference type="GO" id="GO:0016743">
    <property type="term" value="F:carboxyl- or carbamoyltransferase activity"/>
    <property type="evidence" value="ECO:0007669"/>
    <property type="project" value="UniProtKB-UniRule"/>
</dbReference>
<evidence type="ECO:0000256" key="10">
    <source>
        <dbReference type="HAMAP-Rule" id="MF_00823"/>
    </source>
</evidence>
<proteinExistence type="inferred from homology"/>
<evidence type="ECO:0000313" key="12">
    <source>
        <dbReference type="EMBL" id="CAI4032470.1"/>
    </source>
</evidence>
<dbReference type="InterPro" id="IPR029045">
    <property type="entry name" value="ClpP/crotonase-like_dom_sf"/>
</dbReference>
<evidence type="ECO:0000256" key="2">
    <source>
        <dbReference type="ARBA" id="ARBA00022516"/>
    </source>
</evidence>
<evidence type="ECO:0000259" key="11">
    <source>
        <dbReference type="PROSITE" id="PS50989"/>
    </source>
</evidence>
<dbReference type="RefSeq" id="WP_289269192.1">
    <property type="nucleotide sequence ID" value="NZ_OX365700.1"/>
</dbReference>
<dbReference type="GO" id="GO:0005524">
    <property type="term" value="F:ATP binding"/>
    <property type="evidence" value="ECO:0007669"/>
    <property type="project" value="UniProtKB-KW"/>
</dbReference>
<dbReference type="NCBIfam" id="NF004344">
    <property type="entry name" value="PRK05724.1"/>
    <property type="match status" value="1"/>
</dbReference>
<evidence type="ECO:0000256" key="4">
    <source>
        <dbReference type="ARBA" id="ARBA00022741"/>
    </source>
</evidence>
<evidence type="ECO:0000256" key="8">
    <source>
        <dbReference type="ARBA" id="ARBA00023160"/>
    </source>
</evidence>
<dbReference type="HAMAP" id="MF_00823">
    <property type="entry name" value="AcetylCoA_CT_alpha"/>
    <property type="match status" value="1"/>
</dbReference>
<evidence type="ECO:0000256" key="6">
    <source>
        <dbReference type="ARBA" id="ARBA00022840"/>
    </source>
</evidence>
<dbReference type="AlphaFoldDB" id="A0AA86N0G8"/>
<keyword evidence="8 10" id="KW-0275">Fatty acid biosynthesis</keyword>
<protein>
    <recommendedName>
        <fullName evidence="10">Acetyl-coenzyme A carboxylase carboxyl transferase subunit alpha</fullName>
        <shortName evidence="10">ACCase subunit alpha</shortName>
        <shortName evidence="10">Acetyl-CoA carboxylase carboxyltransferase subunit alpha</shortName>
        <ecNumber evidence="10">2.1.3.15</ecNumber>
    </recommendedName>
</protein>
<dbReference type="Pfam" id="PF03255">
    <property type="entry name" value="ACCA"/>
    <property type="match status" value="1"/>
</dbReference>
<evidence type="ECO:0000256" key="1">
    <source>
        <dbReference type="ARBA" id="ARBA00004956"/>
    </source>
</evidence>
<reference evidence="12" key="1">
    <citation type="submission" date="2022-10" db="EMBL/GenBank/DDBJ databases">
        <authorList>
            <person name="Koch H."/>
        </authorList>
    </citation>
    <scope>NUCLEOTIDE SEQUENCE</scope>
    <source>
        <strain evidence="12">DNF</strain>
    </source>
</reference>
<evidence type="ECO:0000313" key="13">
    <source>
        <dbReference type="Proteomes" id="UP001179121"/>
    </source>
</evidence>
<dbReference type="InterPro" id="IPR011763">
    <property type="entry name" value="COA_CT_C"/>
</dbReference>
<dbReference type="SUPFAM" id="SSF52096">
    <property type="entry name" value="ClpP/crotonase"/>
    <property type="match status" value="1"/>
</dbReference>
<gene>
    <name evidence="10" type="primary">accA</name>
    <name evidence="12" type="ORF">DNFV4_02900</name>
</gene>
<comment type="subunit">
    <text evidence="10">Acetyl-CoA carboxylase is a heterohexamer composed of biotin carboxyl carrier protein (AccB), biotin carboxylase (AccC) and two subunits each of ACCase subunit alpha (AccA) and ACCase subunit beta (AccD).</text>
</comment>
<keyword evidence="6 10" id="KW-0067">ATP-binding</keyword>
<evidence type="ECO:0000256" key="7">
    <source>
        <dbReference type="ARBA" id="ARBA00023098"/>
    </source>
</evidence>
<dbReference type="EC" id="2.1.3.15" evidence="10"/>
<evidence type="ECO:0000256" key="5">
    <source>
        <dbReference type="ARBA" id="ARBA00022832"/>
    </source>
</evidence>
<accession>A0AA86N0G8</accession>
<dbReference type="PRINTS" id="PR01069">
    <property type="entry name" value="ACCCTRFRASEA"/>
</dbReference>
<keyword evidence="10" id="KW-0963">Cytoplasm</keyword>
<dbReference type="NCBIfam" id="TIGR00513">
    <property type="entry name" value="accA"/>
    <property type="match status" value="1"/>
</dbReference>
<comment type="pathway">
    <text evidence="1 10">Lipid metabolism; malonyl-CoA biosynthesis; malonyl-CoA from acetyl-CoA: step 1/1.</text>
</comment>
<keyword evidence="2 10" id="KW-0444">Lipid biosynthesis</keyword>
<comment type="similarity">
    <text evidence="10">Belongs to the AccA family.</text>
</comment>
<dbReference type="Gene3D" id="3.90.226.10">
    <property type="entry name" value="2-enoyl-CoA Hydratase, Chain A, domain 1"/>
    <property type="match status" value="1"/>
</dbReference>
<dbReference type="PANTHER" id="PTHR42853:SF3">
    <property type="entry name" value="ACETYL-COENZYME A CARBOXYLASE CARBOXYL TRANSFERASE SUBUNIT ALPHA, CHLOROPLASTIC"/>
    <property type="match status" value="1"/>
</dbReference>
<keyword evidence="4 10" id="KW-0547">Nucleotide-binding</keyword>
<dbReference type="PROSITE" id="PS50989">
    <property type="entry name" value="COA_CT_CTER"/>
    <property type="match status" value="1"/>
</dbReference>
<keyword evidence="7 10" id="KW-0443">Lipid metabolism</keyword>
<feature type="domain" description="CoA carboxyltransferase C-terminal" evidence="11">
    <location>
        <begin position="35"/>
        <end position="292"/>
    </location>
</feature>
<evidence type="ECO:0000256" key="3">
    <source>
        <dbReference type="ARBA" id="ARBA00022679"/>
    </source>
</evidence>
<keyword evidence="3 10" id="KW-0808">Transferase</keyword>
<dbReference type="GO" id="GO:2001295">
    <property type="term" value="P:malonyl-CoA biosynthetic process"/>
    <property type="evidence" value="ECO:0007669"/>
    <property type="project" value="UniProtKB-UniRule"/>
</dbReference>
<dbReference type="KEGG" id="nti:DNFV4_02900"/>
<sequence>MRDYLEFEKPLRGIEERIEKLTAAGATPKSSAQEEIRKLRAKLAQTEHELYQHLTPWQRTQVARHPQRPSTLDYITQFCQDFVELHGDRLYGDDRAIIGGFARFEGRSVLVIGHQKGKTLKERMQRNFGMPNPEGYRKALRLMRLAEKFGRPILTFIDTPGAYPGIGAEERGQAEAIARNLLVMSQLKVPIVSVIIGEGGSGGALALGVADRILMLEHTVYSVISPEGCAAILWDDPAKVPDAAVALRMTAKDLREFGIVDDIVPEPIGGAHRDPSLMGTRLGKALAQTLQELQDLSPAALIQQREQKYRAMGRVSGMVAAPA</sequence>
<dbReference type="NCBIfam" id="NF041504">
    <property type="entry name" value="AccA_sub"/>
    <property type="match status" value="1"/>
</dbReference>
<evidence type="ECO:0000256" key="9">
    <source>
        <dbReference type="ARBA" id="ARBA00049152"/>
    </source>
</evidence>
<dbReference type="GO" id="GO:0009317">
    <property type="term" value="C:acetyl-CoA carboxylase complex"/>
    <property type="evidence" value="ECO:0007669"/>
    <property type="project" value="InterPro"/>
</dbReference>
<dbReference type="GO" id="GO:0006633">
    <property type="term" value="P:fatty acid biosynthetic process"/>
    <property type="evidence" value="ECO:0007669"/>
    <property type="project" value="UniProtKB-KW"/>
</dbReference>
<organism evidence="12 13">
    <name type="scientific">Nitrospira tepida</name>
    <dbReference type="NCBI Taxonomy" id="2973512"/>
    <lineage>
        <taxon>Bacteria</taxon>
        <taxon>Pseudomonadati</taxon>
        <taxon>Nitrospirota</taxon>
        <taxon>Nitrospiria</taxon>
        <taxon>Nitrospirales</taxon>
        <taxon>Nitrospiraceae</taxon>
        <taxon>Nitrospira</taxon>
    </lineage>
</organism>
<dbReference type="EMBL" id="OX365700">
    <property type="protein sequence ID" value="CAI4032470.1"/>
    <property type="molecule type" value="Genomic_DNA"/>
</dbReference>
<comment type="function">
    <text evidence="10">Component of the acetyl coenzyme A carboxylase (ACC) complex. First, biotin carboxylase catalyzes the carboxylation of biotin on its carrier protein (BCCP) and then the CO(2) group is transferred by the carboxyltransferase to acetyl-CoA to form malonyl-CoA.</text>
</comment>
<dbReference type="GO" id="GO:0003989">
    <property type="term" value="F:acetyl-CoA carboxylase activity"/>
    <property type="evidence" value="ECO:0007669"/>
    <property type="project" value="InterPro"/>
</dbReference>
<dbReference type="Proteomes" id="UP001179121">
    <property type="component" value="Chromosome"/>
</dbReference>
<comment type="subcellular location">
    <subcellularLocation>
        <location evidence="10">Cytoplasm</location>
    </subcellularLocation>
</comment>
<keyword evidence="13" id="KW-1185">Reference proteome</keyword>
<dbReference type="PANTHER" id="PTHR42853">
    <property type="entry name" value="ACETYL-COENZYME A CARBOXYLASE CARBOXYL TRANSFERASE SUBUNIT ALPHA"/>
    <property type="match status" value="1"/>
</dbReference>
<keyword evidence="5 10" id="KW-0276">Fatty acid metabolism</keyword>
<dbReference type="InterPro" id="IPR001095">
    <property type="entry name" value="Acetyl_CoA_COase_a_su"/>
</dbReference>
<name>A0AA86N0G8_9BACT</name>
<comment type="catalytic activity">
    <reaction evidence="9 10">
        <text>N(6)-carboxybiotinyl-L-lysyl-[protein] + acetyl-CoA = N(6)-biotinyl-L-lysyl-[protein] + malonyl-CoA</text>
        <dbReference type="Rhea" id="RHEA:54728"/>
        <dbReference type="Rhea" id="RHEA-COMP:10505"/>
        <dbReference type="Rhea" id="RHEA-COMP:10506"/>
        <dbReference type="ChEBI" id="CHEBI:57288"/>
        <dbReference type="ChEBI" id="CHEBI:57384"/>
        <dbReference type="ChEBI" id="CHEBI:83144"/>
        <dbReference type="ChEBI" id="CHEBI:83145"/>
        <dbReference type="EC" id="2.1.3.15"/>
    </reaction>
</comment>